<reference evidence="5" key="1">
    <citation type="submission" date="2021-10" db="EMBL/GenBank/DDBJ databases">
        <authorList>
            <person name="Piombo E."/>
        </authorList>
    </citation>
    <scope>NUCLEOTIDE SEQUENCE</scope>
</reference>
<dbReference type="Gene3D" id="3.40.800.10">
    <property type="entry name" value="Ureohydrolase domain"/>
    <property type="match status" value="1"/>
</dbReference>
<evidence type="ECO:0000256" key="4">
    <source>
        <dbReference type="PROSITE-ProRule" id="PRU00742"/>
    </source>
</evidence>
<dbReference type="Pfam" id="PF00491">
    <property type="entry name" value="Arginase"/>
    <property type="match status" value="1"/>
</dbReference>
<evidence type="ECO:0000256" key="1">
    <source>
        <dbReference type="ARBA" id="ARBA00022723"/>
    </source>
</evidence>
<dbReference type="SUPFAM" id="SSF52768">
    <property type="entry name" value="Arginase/deacetylase"/>
    <property type="match status" value="1"/>
</dbReference>
<gene>
    <name evidence="5" type="ORF">CRHIZ90672A_00014315</name>
</gene>
<dbReference type="CDD" id="cd09999">
    <property type="entry name" value="Arginase-like_1"/>
    <property type="match status" value="1"/>
</dbReference>
<dbReference type="PANTHER" id="PTHR43782:SF3">
    <property type="entry name" value="ARGINASE"/>
    <property type="match status" value="1"/>
</dbReference>
<dbReference type="InterPro" id="IPR006035">
    <property type="entry name" value="Ureohydrolase"/>
</dbReference>
<dbReference type="InterPro" id="IPR023696">
    <property type="entry name" value="Ureohydrolase_dom_sf"/>
</dbReference>
<dbReference type="PANTHER" id="PTHR43782">
    <property type="entry name" value="ARGINASE"/>
    <property type="match status" value="1"/>
</dbReference>
<organism evidence="5 6">
    <name type="scientific">Clonostachys rhizophaga</name>
    <dbReference type="NCBI Taxonomy" id="160324"/>
    <lineage>
        <taxon>Eukaryota</taxon>
        <taxon>Fungi</taxon>
        <taxon>Dikarya</taxon>
        <taxon>Ascomycota</taxon>
        <taxon>Pezizomycotina</taxon>
        <taxon>Sordariomycetes</taxon>
        <taxon>Hypocreomycetidae</taxon>
        <taxon>Hypocreales</taxon>
        <taxon>Bionectriaceae</taxon>
        <taxon>Clonostachys</taxon>
    </lineage>
</organism>
<accession>A0A9N9VRQ2</accession>
<keyword evidence="3" id="KW-0464">Manganese</keyword>
<dbReference type="OrthoDB" id="9992747at2759"/>
<name>A0A9N9VRQ2_9HYPO</name>
<proteinExistence type="inferred from homology"/>
<comment type="similarity">
    <text evidence="4">Belongs to the arginase family.</text>
</comment>
<keyword evidence="2" id="KW-0378">Hydrolase</keyword>
<dbReference type="GO" id="GO:0004053">
    <property type="term" value="F:arginase activity"/>
    <property type="evidence" value="ECO:0007669"/>
    <property type="project" value="TreeGrafter"/>
</dbReference>
<keyword evidence="6" id="KW-1185">Reference proteome</keyword>
<sequence>MFEIVRRVSDTVYKVVKNEPFPLVLSGNCYASAAIMAGSNKARLEQTTLSPRPGVLWLDSHDDLDAPSTHENSYLDAVAASMMTGTSWHTLMKTVPGHEPVDVKQVHYCGLRDVSEIQAKAVKDAGMDAVWGKADAKVDFTASLSQIPDRPSDATHAYTHLDLDVLDESLGRVNEFRSPGGYLPQDLLSLMQMIPLRVNSASLVV</sequence>
<evidence type="ECO:0000313" key="5">
    <source>
        <dbReference type="EMBL" id="CAH0028760.1"/>
    </source>
</evidence>
<evidence type="ECO:0000256" key="3">
    <source>
        <dbReference type="ARBA" id="ARBA00023211"/>
    </source>
</evidence>
<dbReference type="GO" id="GO:0005634">
    <property type="term" value="C:nucleus"/>
    <property type="evidence" value="ECO:0007669"/>
    <property type="project" value="TreeGrafter"/>
</dbReference>
<dbReference type="PROSITE" id="PS51409">
    <property type="entry name" value="ARGINASE_2"/>
    <property type="match status" value="1"/>
</dbReference>
<dbReference type="PRINTS" id="PR00116">
    <property type="entry name" value="ARGINASE"/>
</dbReference>
<dbReference type="GO" id="GO:0030145">
    <property type="term" value="F:manganese ion binding"/>
    <property type="evidence" value="ECO:0007669"/>
    <property type="project" value="TreeGrafter"/>
</dbReference>
<comment type="caution">
    <text evidence="5">The sequence shown here is derived from an EMBL/GenBank/DDBJ whole genome shotgun (WGS) entry which is preliminary data.</text>
</comment>
<dbReference type="EMBL" id="CABFNQ020000736">
    <property type="protein sequence ID" value="CAH0028760.1"/>
    <property type="molecule type" value="Genomic_DNA"/>
</dbReference>
<keyword evidence="1" id="KW-0479">Metal-binding</keyword>
<dbReference type="AlphaFoldDB" id="A0A9N9VRQ2"/>
<protein>
    <recommendedName>
        <fullName evidence="7">Arginase</fullName>
    </recommendedName>
</protein>
<dbReference type="GO" id="GO:0005829">
    <property type="term" value="C:cytosol"/>
    <property type="evidence" value="ECO:0007669"/>
    <property type="project" value="TreeGrafter"/>
</dbReference>
<evidence type="ECO:0008006" key="7">
    <source>
        <dbReference type="Google" id="ProtNLM"/>
    </source>
</evidence>
<evidence type="ECO:0000313" key="6">
    <source>
        <dbReference type="Proteomes" id="UP000696573"/>
    </source>
</evidence>
<dbReference type="Proteomes" id="UP000696573">
    <property type="component" value="Unassembled WGS sequence"/>
</dbReference>
<evidence type="ECO:0000256" key="2">
    <source>
        <dbReference type="ARBA" id="ARBA00022801"/>
    </source>
</evidence>